<organism evidence="2 3">
    <name type="scientific">Faecalibaculum rodentium</name>
    <dbReference type="NCBI Taxonomy" id="1702221"/>
    <lineage>
        <taxon>Bacteria</taxon>
        <taxon>Bacillati</taxon>
        <taxon>Bacillota</taxon>
        <taxon>Erysipelotrichia</taxon>
        <taxon>Erysipelotrichales</taxon>
        <taxon>Erysipelotrichaceae</taxon>
        <taxon>Faecalibaculum</taxon>
    </lineage>
</organism>
<dbReference type="EMBL" id="CP011391">
    <property type="protein sequence ID" value="AMK54850.1"/>
    <property type="molecule type" value="Genomic_DNA"/>
</dbReference>
<dbReference type="Proteomes" id="UP000069771">
    <property type="component" value="Chromosome"/>
</dbReference>
<dbReference type="KEGG" id="fro:AALO17_17160"/>
<protein>
    <submittedName>
        <fullName evidence="2">Uncharacterized protein</fullName>
    </submittedName>
</protein>
<keyword evidence="3" id="KW-1185">Reference proteome</keyword>
<feature type="compositionally biased region" description="Basic and acidic residues" evidence="1">
    <location>
        <begin position="15"/>
        <end position="32"/>
    </location>
</feature>
<dbReference type="STRING" id="1702221.AALO17_17160"/>
<accession>A0A140DW23</accession>
<reference evidence="2 3" key="1">
    <citation type="journal article" date="2016" name="Gut Pathog.">
        <title>Whole genome sequencing of "Faecalibaculum rodentium" ALO17, isolated from C57BL/6J laboratory mouse feces.</title>
        <authorList>
            <person name="Lim S."/>
            <person name="Chang D.H."/>
            <person name="Ahn S."/>
            <person name="Kim B.C."/>
        </authorList>
    </citation>
    <scope>NUCLEOTIDE SEQUENCE [LARGE SCALE GENOMIC DNA]</scope>
    <source>
        <strain evidence="2 3">Alo17</strain>
    </source>
</reference>
<sequence>MCRLTPVTFDGGKVQGDDRTVTGRMQHTESIRQGRKGWMR</sequence>
<proteinExistence type="predicted"/>
<evidence type="ECO:0000313" key="2">
    <source>
        <dbReference type="EMBL" id="AMK54850.1"/>
    </source>
</evidence>
<dbReference type="AlphaFoldDB" id="A0A140DW23"/>
<gene>
    <name evidence="2" type="ORF">AALO17_17160</name>
</gene>
<name>A0A140DW23_9FIRM</name>
<feature type="region of interest" description="Disordered" evidence="1">
    <location>
        <begin position="1"/>
        <end position="40"/>
    </location>
</feature>
<evidence type="ECO:0000313" key="3">
    <source>
        <dbReference type="Proteomes" id="UP000069771"/>
    </source>
</evidence>
<evidence type="ECO:0000256" key="1">
    <source>
        <dbReference type="SAM" id="MobiDB-lite"/>
    </source>
</evidence>